<proteinExistence type="predicted"/>
<evidence type="ECO:0000256" key="1">
    <source>
        <dbReference type="SAM" id="Phobius"/>
    </source>
</evidence>
<organism evidence="2">
    <name type="scientific">hydrothermal vent metagenome</name>
    <dbReference type="NCBI Taxonomy" id="652676"/>
    <lineage>
        <taxon>unclassified sequences</taxon>
        <taxon>metagenomes</taxon>
        <taxon>ecological metagenomes</taxon>
    </lineage>
</organism>
<sequence length="65" mass="7642">MFQFFYISNKKVEIFLALNKQSSFIFTWAIGYEIIATLILLYIIKISISFSKISAQKGKKEFKRP</sequence>
<evidence type="ECO:0000313" key="2">
    <source>
        <dbReference type="EMBL" id="SFV53425.1"/>
    </source>
</evidence>
<dbReference type="AlphaFoldDB" id="A0A1W1BIX4"/>
<keyword evidence="1" id="KW-0812">Transmembrane</keyword>
<dbReference type="EMBL" id="FPHI01000006">
    <property type="protein sequence ID" value="SFV53425.1"/>
    <property type="molecule type" value="Genomic_DNA"/>
</dbReference>
<keyword evidence="1" id="KW-0472">Membrane</keyword>
<keyword evidence="1" id="KW-1133">Transmembrane helix</keyword>
<accession>A0A1W1BIX4</accession>
<reference evidence="2" key="1">
    <citation type="submission" date="2016-10" db="EMBL/GenBank/DDBJ databases">
        <authorList>
            <person name="de Groot N.N."/>
        </authorList>
    </citation>
    <scope>NUCLEOTIDE SEQUENCE</scope>
</reference>
<name>A0A1W1BIX4_9ZZZZ</name>
<protein>
    <submittedName>
        <fullName evidence="2">Uncharacterized protein</fullName>
    </submittedName>
</protein>
<feature type="transmembrane region" description="Helical" evidence="1">
    <location>
        <begin position="25"/>
        <end position="44"/>
    </location>
</feature>
<gene>
    <name evidence="2" type="ORF">MNB_SV-3-203</name>
</gene>